<comment type="caution">
    <text evidence="2">The sequence shown here is derived from an EMBL/GenBank/DDBJ whole genome shotgun (WGS) entry which is preliminary data.</text>
</comment>
<evidence type="ECO:0000313" key="2">
    <source>
        <dbReference type="EMBL" id="GAH50476.1"/>
    </source>
</evidence>
<evidence type="ECO:0000256" key="1">
    <source>
        <dbReference type="SAM" id="MobiDB-lite"/>
    </source>
</evidence>
<gene>
    <name evidence="2" type="ORF">S03H2_33762</name>
</gene>
<feature type="region of interest" description="Disordered" evidence="1">
    <location>
        <begin position="1"/>
        <end position="21"/>
    </location>
</feature>
<proteinExistence type="predicted"/>
<protein>
    <submittedName>
        <fullName evidence="2">Uncharacterized protein</fullName>
    </submittedName>
</protein>
<feature type="non-terminal residue" evidence="2">
    <location>
        <position position="1"/>
    </location>
</feature>
<sequence length="130" mass="14539">PSGRNIQHDEEMTDEDEWGVMPDIVVPVDAKEYVRVVRARQEAEIIHDNIEEDGADEKEPAAEEPQPGAGEDEREEESPVEEMEPGMPEAVPPERKPAEVDPLAGDRQLQRALDVLRSMEVIGNYLKKAA</sequence>
<name>X1FXW9_9ZZZZ</name>
<feature type="compositionally biased region" description="Basic and acidic residues" evidence="1">
    <location>
        <begin position="1"/>
        <end position="10"/>
    </location>
</feature>
<reference evidence="2" key="1">
    <citation type="journal article" date="2014" name="Front. Microbiol.">
        <title>High frequency of phylogenetically diverse reductive dehalogenase-homologous genes in deep subseafloor sedimentary metagenomes.</title>
        <authorList>
            <person name="Kawai M."/>
            <person name="Futagami T."/>
            <person name="Toyoda A."/>
            <person name="Takaki Y."/>
            <person name="Nishi S."/>
            <person name="Hori S."/>
            <person name="Arai W."/>
            <person name="Tsubouchi T."/>
            <person name="Morono Y."/>
            <person name="Uchiyama I."/>
            <person name="Ito T."/>
            <person name="Fujiyama A."/>
            <person name="Inagaki F."/>
            <person name="Takami H."/>
        </authorList>
    </citation>
    <scope>NUCLEOTIDE SEQUENCE</scope>
    <source>
        <strain evidence="2">Expedition CK06-06</strain>
    </source>
</reference>
<dbReference type="EMBL" id="BARU01020570">
    <property type="protein sequence ID" value="GAH50476.1"/>
    <property type="molecule type" value="Genomic_DNA"/>
</dbReference>
<dbReference type="AlphaFoldDB" id="X1FXW9"/>
<feature type="compositionally biased region" description="Acidic residues" evidence="1">
    <location>
        <begin position="70"/>
        <end position="84"/>
    </location>
</feature>
<feature type="region of interest" description="Disordered" evidence="1">
    <location>
        <begin position="44"/>
        <end position="106"/>
    </location>
</feature>
<organism evidence="2">
    <name type="scientific">marine sediment metagenome</name>
    <dbReference type="NCBI Taxonomy" id="412755"/>
    <lineage>
        <taxon>unclassified sequences</taxon>
        <taxon>metagenomes</taxon>
        <taxon>ecological metagenomes</taxon>
    </lineage>
</organism>
<accession>X1FXW9</accession>